<keyword evidence="2" id="KW-1133">Transmembrane helix</keyword>
<dbReference type="SUPFAM" id="SSF56219">
    <property type="entry name" value="DNase I-like"/>
    <property type="match status" value="1"/>
</dbReference>
<evidence type="ECO:0000313" key="5">
    <source>
        <dbReference type="Proteomes" id="UP000267521"/>
    </source>
</evidence>
<proteinExistence type="predicted"/>
<feature type="compositionally biased region" description="Basic and acidic residues" evidence="1">
    <location>
        <begin position="345"/>
        <end position="357"/>
    </location>
</feature>
<evidence type="ECO:0000256" key="1">
    <source>
        <dbReference type="SAM" id="MobiDB-lite"/>
    </source>
</evidence>
<sequence length="390" mass="43995">MSATLLLTLCTAPLILLTALPFFKARAWWVRIWDFPRLQLAILLALAALAQVWWLDVARPAPAALLAATLASLGYQLWWILPYTRLWRREVRWADAHESGPRLRMLSANVLTPNRNAPALLALIAQHRPDIVVTLESDEWWQAQLAPLHAQYPHRLACPLDNLYGMHLYSRLPLDQASIEFLVEADVPSMHASVLLHPAGNGREAVRARLHVLHPAPPSPNEADSSTERDVELVMVAKSLEREDGPIIVAGDLNDVGWSPTTRLFRKISGLLDPRVGRGMLNSFHAHYWFARWPLDHFFHSDHFELVGIHRLPTIGSDHFPVMIELQYHPANKHQQEGLQASGQDRQEARAFLREQEASAADVPEPAAQEGRRLDGQGRGQRARNEKAGW</sequence>
<feature type="region of interest" description="Disordered" evidence="1">
    <location>
        <begin position="333"/>
        <end position="390"/>
    </location>
</feature>
<dbReference type="Pfam" id="PF03372">
    <property type="entry name" value="Exo_endo_phos"/>
    <property type="match status" value="1"/>
</dbReference>
<feature type="transmembrane region" description="Helical" evidence="2">
    <location>
        <begin position="61"/>
        <end position="81"/>
    </location>
</feature>
<evidence type="ECO:0000259" key="3">
    <source>
        <dbReference type="Pfam" id="PF03372"/>
    </source>
</evidence>
<dbReference type="InterPro" id="IPR005135">
    <property type="entry name" value="Endo/exonuclease/phosphatase"/>
</dbReference>
<dbReference type="Proteomes" id="UP000267521">
    <property type="component" value="Unassembled WGS sequence"/>
</dbReference>
<accession>A0A3M6QA03</accession>
<feature type="domain" description="Endonuclease/exonuclease/phosphatase" evidence="3">
    <location>
        <begin position="106"/>
        <end position="319"/>
    </location>
</feature>
<keyword evidence="4" id="KW-0540">Nuclease</keyword>
<comment type="caution">
    <text evidence="4">The sequence shown here is derived from an EMBL/GenBank/DDBJ whole genome shotgun (WGS) entry which is preliminary data.</text>
</comment>
<evidence type="ECO:0000256" key="2">
    <source>
        <dbReference type="SAM" id="Phobius"/>
    </source>
</evidence>
<dbReference type="GO" id="GO:0004519">
    <property type="term" value="F:endonuclease activity"/>
    <property type="evidence" value="ECO:0007669"/>
    <property type="project" value="UniProtKB-KW"/>
</dbReference>
<reference evidence="4 5" key="1">
    <citation type="submission" date="2018-10" db="EMBL/GenBank/DDBJ databases">
        <title>Comamonadaceae CDC group NO-1 genome sequencing and assembly.</title>
        <authorList>
            <person name="Bernier A.-M."/>
            <person name="Bernard K."/>
        </authorList>
    </citation>
    <scope>NUCLEOTIDE SEQUENCE [LARGE SCALE GENOMIC DNA]</scope>
    <source>
        <strain evidence="4 5">NML970147</strain>
    </source>
</reference>
<name>A0A3M6QA03_9BURK</name>
<dbReference type="EMBL" id="RDQM01000003">
    <property type="protein sequence ID" value="RMX00004.1"/>
    <property type="molecule type" value="Genomic_DNA"/>
</dbReference>
<keyword evidence="4" id="KW-0255">Endonuclease</keyword>
<feature type="transmembrane region" description="Helical" evidence="2">
    <location>
        <begin position="35"/>
        <end position="55"/>
    </location>
</feature>
<dbReference type="Gene3D" id="3.60.10.10">
    <property type="entry name" value="Endonuclease/exonuclease/phosphatase"/>
    <property type="match status" value="1"/>
</dbReference>
<keyword evidence="4" id="KW-0378">Hydrolase</keyword>
<dbReference type="AlphaFoldDB" id="A0A3M6QA03"/>
<gene>
    <name evidence="4" type="ORF">EBQ26_02670</name>
</gene>
<keyword evidence="2" id="KW-0472">Membrane</keyword>
<feature type="transmembrane region" description="Helical" evidence="2">
    <location>
        <begin position="6"/>
        <end position="23"/>
    </location>
</feature>
<evidence type="ECO:0000313" key="4">
    <source>
        <dbReference type="EMBL" id="RMX00004.1"/>
    </source>
</evidence>
<dbReference type="InterPro" id="IPR036691">
    <property type="entry name" value="Endo/exonu/phosph_ase_sf"/>
</dbReference>
<dbReference type="RefSeq" id="WP_122237505.1">
    <property type="nucleotide sequence ID" value="NZ_RDQM01000003.1"/>
</dbReference>
<protein>
    <submittedName>
        <fullName evidence="4">Endonuclease</fullName>
    </submittedName>
</protein>
<organism evidence="4 5">
    <name type="scientific">Allofranklinella schreckenbergeri</name>
    <dbReference type="NCBI Taxonomy" id="1076744"/>
    <lineage>
        <taxon>Bacteria</taxon>
        <taxon>Pseudomonadati</taxon>
        <taxon>Pseudomonadota</taxon>
        <taxon>Betaproteobacteria</taxon>
        <taxon>Burkholderiales</taxon>
        <taxon>Comamonadaceae</taxon>
        <taxon>Allofranklinella</taxon>
    </lineage>
</organism>
<keyword evidence="2" id="KW-0812">Transmembrane</keyword>